<keyword evidence="8" id="KW-1185">Reference proteome</keyword>
<evidence type="ECO:0000313" key="8">
    <source>
        <dbReference type="Proteomes" id="UP000005868"/>
    </source>
</evidence>
<keyword evidence="4" id="KW-0663">Pyridoxal phosphate</keyword>
<dbReference type="OrthoDB" id="9804366at2"/>
<dbReference type="Gene3D" id="3.40.640.10">
    <property type="entry name" value="Type I PLP-dependent aspartate aminotransferase-like (Major domain)"/>
    <property type="match status" value="1"/>
</dbReference>
<dbReference type="PIRSF" id="PIRSF005572">
    <property type="entry name" value="NifS"/>
    <property type="match status" value="1"/>
</dbReference>
<comment type="catalytic activity">
    <reaction evidence="5">
        <text>(sulfur carrier)-H + L-cysteine = (sulfur carrier)-SH + L-alanine</text>
        <dbReference type="Rhea" id="RHEA:43892"/>
        <dbReference type="Rhea" id="RHEA-COMP:14737"/>
        <dbReference type="Rhea" id="RHEA-COMP:14739"/>
        <dbReference type="ChEBI" id="CHEBI:29917"/>
        <dbReference type="ChEBI" id="CHEBI:35235"/>
        <dbReference type="ChEBI" id="CHEBI:57972"/>
        <dbReference type="ChEBI" id="CHEBI:64428"/>
        <dbReference type="EC" id="2.8.1.7"/>
    </reaction>
</comment>
<dbReference type="HOGENOM" id="CLU_003433_2_4_0"/>
<dbReference type="SUPFAM" id="SSF53383">
    <property type="entry name" value="PLP-dependent transferases"/>
    <property type="match status" value="1"/>
</dbReference>
<dbReference type="InterPro" id="IPR015421">
    <property type="entry name" value="PyrdxlP-dep_Trfase_major"/>
</dbReference>
<evidence type="ECO:0000256" key="5">
    <source>
        <dbReference type="ARBA" id="ARBA00050776"/>
    </source>
</evidence>
<proteinExistence type="inferred from homology"/>
<sequence length="385" mass="41765">MGIYMNNAATSWPKPEEVPKAMYQFMTSSGANLARGSSSSRDLETLDLVTTTRERLASFFGGYKDEDPRYVTFTSNVTEALNVVLKGFLRPSSRVVTTSMEHNAVMRPLRRLESERGVKVTVSPCFSDGTLDLERFEQALKEGQDLAVMSHCSNVCGTIQPIEEVSKLCRQYGVPLVLDSAQTAGVLDISARDLGLAALCFTGHKGLMGPQGTGGIVWEPSFAERVKPLVEGGTGSLSHLQVQPESLPDKFEAGTPNLPGIAGLSAALEWIRKTGLETIREKEKKLGELLLEAILDMKKLTLYGKKTMQGRLSVFAVNPQDGDNATLALKLADEYGIEARPGLHCAPVAHETLGSFPQGALRLSVGYFNTKEEISTVIKALKTLV</sequence>
<organism evidence="7 8">
    <name type="scientific">Thermovirga lienii (strain ATCC BAA-1197 / DSM 17291 / Cas60314)</name>
    <dbReference type="NCBI Taxonomy" id="580340"/>
    <lineage>
        <taxon>Bacteria</taxon>
        <taxon>Thermotogati</taxon>
        <taxon>Synergistota</taxon>
        <taxon>Synergistia</taxon>
        <taxon>Synergistales</taxon>
        <taxon>Thermovirgaceae</taxon>
        <taxon>Thermovirga</taxon>
    </lineage>
</organism>
<dbReference type="GO" id="GO:0031071">
    <property type="term" value="F:cysteine desulfurase activity"/>
    <property type="evidence" value="ECO:0007669"/>
    <property type="project" value="UniProtKB-EC"/>
</dbReference>
<evidence type="ECO:0000259" key="6">
    <source>
        <dbReference type="Pfam" id="PF00266"/>
    </source>
</evidence>
<comment type="cofactor">
    <cofactor evidence="1">
        <name>pyridoxal 5'-phosphate</name>
        <dbReference type="ChEBI" id="CHEBI:597326"/>
    </cofactor>
</comment>
<dbReference type="InterPro" id="IPR010969">
    <property type="entry name" value="Cys_dSase-rel_unknwn_funct"/>
</dbReference>
<evidence type="ECO:0000256" key="4">
    <source>
        <dbReference type="ARBA" id="ARBA00022898"/>
    </source>
</evidence>
<dbReference type="KEGG" id="tli:Tlie_1883"/>
<dbReference type="NCBIfam" id="TIGR01977">
    <property type="entry name" value="am_tr_V_EF2568"/>
    <property type="match status" value="1"/>
</dbReference>
<evidence type="ECO:0000256" key="2">
    <source>
        <dbReference type="ARBA" id="ARBA00010447"/>
    </source>
</evidence>
<dbReference type="PANTHER" id="PTHR43586">
    <property type="entry name" value="CYSTEINE DESULFURASE"/>
    <property type="match status" value="1"/>
</dbReference>
<gene>
    <name evidence="7" type="ordered locus">Tlie_1883</name>
</gene>
<dbReference type="AlphaFoldDB" id="G7V9D2"/>
<dbReference type="eggNOG" id="COG0520">
    <property type="taxonomic scope" value="Bacteria"/>
</dbReference>
<evidence type="ECO:0000256" key="3">
    <source>
        <dbReference type="ARBA" id="ARBA00012239"/>
    </source>
</evidence>
<dbReference type="STRING" id="580340.Tlie_1883"/>
<dbReference type="Gene3D" id="3.90.1150.10">
    <property type="entry name" value="Aspartate Aminotransferase, domain 1"/>
    <property type="match status" value="1"/>
</dbReference>
<name>G7V9D2_THELD</name>
<evidence type="ECO:0000313" key="7">
    <source>
        <dbReference type="EMBL" id="AER67592.1"/>
    </source>
</evidence>
<dbReference type="InterPro" id="IPR015424">
    <property type="entry name" value="PyrdxlP-dep_Trfase"/>
</dbReference>
<comment type="similarity">
    <text evidence="2">Belongs to the class-V pyridoxal-phosphate-dependent aminotransferase family. Csd subfamily.</text>
</comment>
<dbReference type="Pfam" id="PF00266">
    <property type="entry name" value="Aminotran_5"/>
    <property type="match status" value="1"/>
</dbReference>
<dbReference type="EMBL" id="CP003096">
    <property type="protein sequence ID" value="AER67592.1"/>
    <property type="molecule type" value="Genomic_DNA"/>
</dbReference>
<dbReference type="PANTHER" id="PTHR43586:SF4">
    <property type="entry name" value="ISOPENICILLIN N EPIMERASE"/>
    <property type="match status" value="1"/>
</dbReference>
<accession>G7V9D2</accession>
<reference evidence="8" key="1">
    <citation type="submission" date="2011-10" db="EMBL/GenBank/DDBJ databases">
        <title>The complete genome of chromosome of Thermovirga lienii DSM 17291.</title>
        <authorList>
            <consortium name="US DOE Joint Genome Institute (JGI-PGF)"/>
            <person name="Lucas S."/>
            <person name="Copeland A."/>
            <person name="Lapidus A."/>
            <person name="Glavina del Rio T."/>
            <person name="Dalin E."/>
            <person name="Tice H."/>
            <person name="Bruce D."/>
            <person name="Goodwin L."/>
            <person name="Pitluck S."/>
            <person name="Peters L."/>
            <person name="Mikhailova N."/>
            <person name="Saunders E."/>
            <person name="Kyrpides N."/>
            <person name="Mavromatis K."/>
            <person name="Ivanova N."/>
            <person name="Last F.I."/>
            <person name="Brettin T."/>
            <person name="Detter J.C."/>
            <person name="Han C."/>
            <person name="Larimer F."/>
            <person name="Land M."/>
            <person name="Hauser L."/>
            <person name="Markowitz V."/>
            <person name="Cheng J.-F."/>
            <person name="Hugenholtz P."/>
            <person name="Woyke T."/>
            <person name="Wu D."/>
            <person name="Spring S."/>
            <person name="Schroeder M."/>
            <person name="Brambilla E.-M."/>
            <person name="Klenk H.-P."/>
            <person name="Eisen J.A."/>
        </authorList>
    </citation>
    <scope>NUCLEOTIDE SEQUENCE [LARGE SCALE GENOMIC DNA]</scope>
    <source>
        <strain evidence="8">ATCC BAA-1197 / DSM 17291 / Cas60314</strain>
    </source>
</reference>
<dbReference type="InterPro" id="IPR016454">
    <property type="entry name" value="Cysteine_dSase"/>
</dbReference>
<dbReference type="InterPro" id="IPR000192">
    <property type="entry name" value="Aminotrans_V_dom"/>
</dbReference>
<dbReference type="InterPro" id="IPR015422">
    <property type="entry name" value="PyrdxlP-dep_Trfase_small"/>
</dbReference>
<protein>
    <recommendedName>
        <fullName evidence="3">cysteine desulfurase</fullName>
        <ecNumber evidence="3">2.8.1.7</ecNumber>
    </recommendedName>
</protein>
<dbReference type="Proteomes" id="UP000005868">
    <property type="component" value="Chromosome"/>
</dbReference>
<reference evidence="7 8" key="2">
    <citation type="journal article" date="2012" name="Stand. Genomic Sci.">
        <title>Genome sequence of the moderately thermophilic, amino-acid-degrading and sulfur-reducing bacterium Thermovirga lienii type strain (Cas60314(T)).</title>
        <authorList>
            <person name="Goker M."/>
            <person name="Saunders E."/>
            <person name="Lapidus A."/>
            <person name="Nolan M."/>
            <person name="Lucas S."/>
            <person name="Hammon N."/>
            <person name="Deshpande S."/>
            <person name="Cheng J.F."/>
            <person name="Han C."/>
            <person name="Tapia R."/>
            <person name="Goodwin L.A."/>
            <person name="Pitluck S."/>
            <person name="Liolios K."/>
            <person name="Mavromatis K."/>
            <person name="Pagani I."/>
            <person name="Ivanova N."/>
            <person name="Mikhailova N."/>
            <person name="Pati A."/>
            <person name="Chen A."/>
            <person name="Palaniappan K."/>
            <person name="Land M."/>
            <person name="Chang Y.J."/>
            <person name="Jeffries C.D."/>
            <person name="Brambilla E.M."/>
            <person name="Rohde M."/>
            <person name="Spring S."/>
            <person name="Detter J.C."/>
            <person name="Woyke T."/>
            <person name="Bristow J."/>
            <person name="Eisen J.A."/>
            <person name="Markowitz V."/>
            <person name="Hugenholtz P."/>
            <person name="Kyrpides N.C."/>
            <person name="Klenk H.P."/>
        </authorList>
    </citation>
    <scope>NUCLEOTIDE SEQUENCE [LARGE SCALE GENOMIC DNA]</scope>
    <source>
        <strain evidence="8">ATCC BAA-1197 / DSM 17291 / Cas60314</strain>
    </source>
</reference>
<feature type="domain" description="Aminotransferase class V" evidence="6">
    <location>
        <begin position="3"/>
        <end position="376"/>
    </location>
</feature>
<dbReference type="EC" id="2.8.1.7" evidence="3"/>
<evidence type="ECO:0000256" key="1">
    <source>
        <dbReference type="ARBA" id="ARBA00001933"/>
    </source>
</evidence>